<dbReference type="InterPro" id="IPR000595">
    <property type="entry name" value="cNMP-bd_dom"/>
</dbReference>
<dbReference type="EMBL" id="GBHO01015056">
    <property type="protein sequence ID" value="JAG28548.1"/>
    <property type="molecule type" value="Transcribed_RNA"/>
</dbReference>
<sequence length="146" mass="16705">MELWAVDRFTYQRVNRHIAISTQKKIADFLKSVPLLTPLTEAERNKVAEGVHEIHYPAQSVIVRQGDHGDCMYILVCGSCRAYRIESCEEEKTTYNSPYGYAVTEYKVPGDCFGEVALLSKDERRQATVVAEEYSILLYISRTVFD</sequence>
<evidence type="ECO:0000259" key="4">
    <source>
        <dbReference type="PROSITE" id="PS50042"/>
    </source>
</evidence>
<dbReference type="EMBL" id="GBHO01015058">
    <property type="protein sequence ID" value="JAG28546.1"/>
    <property type="molecule type" value="Transcribed_RNA"/>
</dbReference>
<keyword evidence="2" id="KW-0547">Nucleotide-binding</keyword>
<evidence type="ECO:0000256" key="3">
    <source>
        <dbReference type="ARBA" id="ARBA00023149"/>
    </source>
</evidence>
<evidence type="ECO:0000313" key="7">
    <source>
        <dbReference type="EMBL" id="JAG26618.1"/>
    </source>
</evidence>
<dbReference type="GO" id="GO:0034236">
    <property type="term" value="F:protein kinase A catalytic subunit binding"/>
    <property type="evidence" value="ECO:0007669"/>
    <property type="project" value="TreeGrafter"/>
</dbReference>
<dbReference type="GO" id="GO:0005829">
    <property type="term" value="C:cytosol"/>
    <property type="evidence" value="ECO:0007669"/>
    <property type="project" value="TreeGrafter"/>
</dbReference>
<comment type="similarity">
    <text evidence="1">Belongs to the cAMP-dependent kinase regulatory chain family.</text>
</comment>
<dbReference type="PANTHER" id="PTHR11635:SF152">
    <property type="entry name" value="CAMP-DEPENDENT PROTEIN KINASE TYPE I REGULATORY SUBUNIT-RELATED"/>
    <property type="match status" value="1"/>
</dbReference>
<dbReference type="GO" id="GO:0005952">
    <property type="term" value="C:cAMP-dependent protein kinase complex"/>
    <property type="evidence" value="ECO:0007669"/>
    <property type="project" value="InterPro"/>
</dbReference>
<dbReference type="EMBL" id="GBHO01016984">
    <property type="protein sequence ID" value="JAG26620.1"/>
    <property type="molecule type" value="Transcribed_RNA"/>
</dbReference>
<evidence type="ECO:0000313" key="6">
    <source>
        <dbReference type="EMBL" id="JAG26617.1"/>
    </source>
</evidence>
<evidence type="ECO:0000313" key="10">
    <source>
        <dbReference type="EMBL" id="JAG28548.1"/>
    </source>
</evidence>
<dbReference type="EMBL" id="GBHO01016993">
    <property type="protein sequence ID" value="JAG26611.1"/>
    <property type="molecule type" value="Transcribed_RNA"/>
</dbReference>
<dbReference type="Gene3D" id="2.60.120.10">
    <property type="entry name" value="Jelly Rolls"/>
    <property type="match status" value="1"/>
</dbReference>
<keyword evidence="3" id="KW-0114">cAMP</keyword>
<evidence type="ECO:0000313" key="5">
    <source>
        <dbReference type="EMBL" id="JAG26611.1"/>
    </source>
</evidence>
<proteinExistence type="inferred from homology"/>
<dbReference type="PROSITE" id="PS50042">
    <property type="entry name" value="CNMP_BINDING_3"/>
    <property type="match status" value="1"/>
</dbReference>
<reference evidence="11" key="3">
    <citation type="journal article" date="2016" name="Gigascience">
        <title>De novo construction of an expanded transcriptome assembly for the western tarnished plant bug, Lygus hesperus.</title>
        <authorList>
            <person name="Tassone E.E."/>
            <person name="Geib S.M."/>
            <person name="Hall B."/>
            <person name="Fabrick J.A."/>
            <person name="Brent C.S."/>
            <person name="Hull J.J."/>
        </authorList>
    </citation>
    <scope>NUCLEOTIDE SEQUENCE</scope>
</reference>
<feature type="domain" description="Cyclic nucleotide-binding" evidence="4">
    <location>
        <begin position="35"/>
        <end position="146"/>
    </location>
</feature>
<reference evidence="10" key="2">
    <citation type="submission" date="2014-07" db="EMBL/GenBank/DDBJ databases">
        <authorList>
            <person name="Hull J."/>
        </authorList>
    </citation>
    <scope>NUCLEOTIDE SEQUENCE</scope>
</reference>
<dbReference type="AlphaFoldDB" id="A0A0A9YBS4"/>
<name>A0A0A9YBS4_LYGHE</name>
<evidence type="ECO:0000256" key="2">
    <source>
        <dbReference type="ARBA" id="ARBA00022566"/>
    </source>
</evidence>
<dbReference type="GO" id="GO:0016301">
    <property type="term" value="F:kinase activity"/>
    <property type="evidence" value="ECO:0007669"/>
    <property type="project" value="UniProtKB-KW"/>
</dbReference>
<dbReference type="PANTHER" id="PTHR11635">
    <property type="entry name" value="CAMP-DEPENDENT PROTEIN KINASE REGULATORY CHAIN"/>
    <property type="match status" value="1"/>
</dbReference>
<keyword evidence="2" id="KW-0116">cAMP-binding</keyword>
<dbReference type="InterPro" id="IPR050503">
    <property type="entry name" value="cAMP-dep_PK_reg_su-like"/>
</dbReference>
<dbReference type="PROSITE" id="PS00889">
    <property type="entry name" value="CNMP_BINDING_2"/>
    <property type="match status" value="1"/>
</dbReference>
<dbReference type="PROSITE" id="PS00888">
    <property type="entry name" value="CNMP_BINDING_1"/>
    <property type="match status" value="1"/>
</dbReference>
<dbReference type="GO" id="GO:0030552">
    <property type="term" value="F:cAMP binding"/>
    <property type="evidence" value="ECO:0007669"/>
    <property type="project" value="UniProtKB-KW"/>
</dbReference>
<reference evidence="10" key="1">
    <citation type="journal article" date="2014" name="PLoS ONE">
        <title>Transcriptome-Based Identification of ABC Transporters in the Western Tarnished Plant Bug Lygus hesperus.</title>
        <authorList>
            <person name="Hull J.J."/>
            <person name="Chaney K."/>
            <person name="Geib S.M."/>
            <person name="Fabrick J.A."/>
            <person name="Brent C.S."/>
            <person name="Walsh D."/>
            <person name="Lavine L.C."/>
        </authorList>
    </citation>
    <scope>NUCLEOTIDE SEQUENCE</scope>
</reference>
<evidence type="ECO:0000313" key="9">
    <source>
        <dbReference type="EMBL" id="JAG28546.1"/>
    </source>
</evidence>
<gene>
    <name evidence="10" type="primary">pkaR_4</name>
    <name evidence="9" type="synonym">pkaR_10</name>
    <name evidence="6" type="synonym">pkaR_12</name>
    <name evidence="8" type="synonym">pkaR_2</name>
    <name evidence="5" type="synonym">pkaR_6</name>
    <name evidence="7" type="synonym">pkaR_7</name>
    <name evidence="10" type="ORF">CM83_31429</name>
    <name evidence="9" type="ORF">CM83_31444</name>
    <name evidence="7" type="ORF">CM83_31499</name>
    <name evidence="6" type="ORF">CM83_31502</name>
    <name evidence="5" type="ORF">CM83_31514</name>
    <name evidence="8" type="ORF">CM83_31536</name>
    <name evidence="11" type="ORF">g.29061</name>
</gene>
<dbReference type="EMBL" id="GBHO01016987">
    <property type="protein sequence ID" value="JAG26617.1"/>
    <property type="molecule type" value="Transcribed_RNA"/>
</dbReference>
<dbReference type="InterPro" id="IPR018490">
    <property type="entry name" value="cNMP-bd_dom_sf"/>
</dbReference>
<evidence type="ECO:0000313" key="11">
    <source>
        <dbReference type="EMBL" id="JAQ00930.1"/>
    </source>
</evidence>
<evidence type="ECO:0000256" key="1">
    <source>
        <dbReference type="ARBA" id="ARBA00005753"/>
    </source>
</evidence>
<dbReference type="InterPro" id="IPR014710">
    <property type="entry name" value="RmlC-like_jellyroll"/>
</dbReference>
<keyword evidence="10" id="KW-0808">Transferase</keyword>
<dbReference type="Pfam" id="PF00027">
    <property type="entry name" value="cNMP_binding"/>
    <property type="match status" value="1"/>
</dbReference>
<dbReference type="EMBL" id="GBHO01016986">
    <property type="protein sequence ID" value="JAG26618.1"/>
    <property type="molecule type" value="Transcribed_RNA"/>
</dbReference>
<protein>
    <submittedName>
        <fullName evidence="10">cAMP-dependent protein kinase regulatory subunit</fullName>
    </submittedName>
</protein>
<dbReference type="SUPFAM" id="SSF51206">
    <property type="entry name" value="cAMP-binding domain-like"/>
    <property type="match status" value="1"/>
</dbReference>
<keyword evidence="10" id="KW-0418">Kinase</keyword>
<dbReference type="InterPro" id="IPR018488">
    <property type="entry name" value="cNMP-bd_CS"/>
</dbReference>
<accession>A0A0A9YBS4</accession>
<dbReference type="EMBL" id="GDHC01017699">
    <property type="protein sequence ID" value="JAQ00930.1"/>
    <property type="molecule type" value="Transcribed_RNA"/>
</dbReference>
<dbReference type="CDD" id="cd00038">
    <property type="entry name" value="CAP_ED"/>
    <property type="match status" value="1"/>
</dbReference>
<organism evidence="10">
    <name type="scientific">Lygus hesperus</name>
    <name type="common">Western plant bug</name>
    <dbReference type="NCBI Taxonomy" id="30085"/>
    <lineage>
        <taxon>Eukaryota</taxon>
        <taxon>Metazoa</taxon>
        <taxon>Ecdysozoa</taxon>
        <taxon>Arthropoda</taxon>
        <taxon>Hexapoda</taxon>
        <taxon>Insecta</taxon>
        <taxon>Pterygota</taxon>
        <taxon>Neoptera</taxon>
        <taxon>Paraneoptera</taxon>
        <taxon>Hemiptera</taxon>
        <taxon>Heteroptera</taxon>
        <taxon>Panheteroptera</taxon>
        <taxon>Cimicomorpha</taxon>
        <taxon>Miridae</taxon>
        <taxon>Mirini</taxon>
        <taxon>Lygus</taxon>
    </lineage>
</organism>
<dbReference type="GO" id="GO:0004862">
    <property type="term" value="F:cAMP-dependent protein kinase inhibitor activity"/>
    <property type="evidence" value="ECO:0007669"/>
    <property type="project" value="TreeGrafter"/>
</dbReference>
<dbReference type="PRINTS" id="PR00103">
    <property type="entry name" value="CAMPKINASE"/>
</dbReference>
<evidence type="ECO:0000313" key="8">
    <source>
        <dbReference type="EMBL" id="JAG26620.1"/>
    </source>
</evidence>